<proteinExistence type="predicted"/>
<dbReference type="AlphaFoldDB" id="A0A4U5NHL9"/>
<comment type="caution">
    <text evidence="1">The sequence shown here is derived from an EMBL/GenBank/DDBJ whole genome shotgun (WGS) entry which is preliminary data.</text>
</comment>
<reference evidence="1 2" key="1">
    <citation type="journal article" date="2015" name="Genome Biol.">
        <title>Comparative genomics of Steinernema reveals deeply conserved gene regulatory networks.</title>
        <authorList>
            <person name="Dillman A.R."/>
            <person name="Macchietto M."/>
            <person name="Porter C.F."/>
            <person name="Rogers A."/>
            <person name="Williams B."/>
            <person name="Antoshechkin I."/>
            <person name="Lee M.M."/>
            <person name="Goodwin Z."/>
            <person name="Lu X."/>
            <person name="Lewis E.E."/>
            <person name="Goodrich-Blair H."/>
            <person name="Stock S.P."/>
            <person name="Adams B.J."/>
            <person name="Sternberg P.W."/>
            <person name="Mortazavi A."/>
        </authorList>
    </citation>
    <scope>NUCLEOTIDE SEQUENCE [LARGE SCALE GENOMIC DNA]</scope>
    <source>
        <strain evidence="1 2">ALL</strain>
    </source>
</reference>
<dbReference type="EMBL" id="AZBU02000004">
    <property type="protein sequence ID" value="TKR82568.1"/>
    <property type="molecule type" value="Genomic_DNA"/>
</dbReference>
<reference evidence="1 2" key="2">
    <citation type="journal article" date="2019" name="G3 (Bethesda)">
        <title>Hybrid Assembly of the Genome of the Entomopathogenic Nematode Steinernema carpocapsae Identifies the X-Chromosome.</title>
        <authorList>
            <person name="Serra L."/>
            <person name="Macchietto M."/>
            <person name="Macias-Munoz A."/>
            <person name="McGill C.J."/>
            <person name="Rodriguez I.M."/>
            <person name="Rodriguez B."/>
            <person name="Murad R."/>
            <person name="Mortazavi A."/>
        </authorList>
    </citation>
    <scope>NUCLEOTIDE SEQUENCE [LARGE SCALE GENOMIC DNA]</scope>
    <source>
        <strain evidence="1 2">ALL</strain>
    </source>
</reference>
<evidence type="ECO:0000313" key="1">
    <source>
        <dbReference type="EMBL" id="TKR82568.1"/>
    </source>
</evidence>
<dbReference type="Proteomes" id="UP000298663">
    <property type="component" value="Unassembled WGS sequence"/>
</dbReference>
<sequence length="85" mass="9611">MLNYQDDQNRTWLLSQKPFLNLLYTSLMGESNLRDALVTSVHKQFSEIANRAKDSTGFPSRSSSRMNATESSSACPFAEECLNRC</sequence>
<gene>
    <name evidence="1" type="ORF">L596_016272</name>
</gene>
<organism evidence="1 2">
    <name type="scientific">Steinernema carpocapsae</name>
    <name type="common">Entomopathogenic nematode</name>
    <dbReference type="NCBI Taxonomy" id="34508"/>
    <lineage>
        <taxon>Eukaryota</taxon>
        <taxon>Metazoa</taxon>
        <taxon>Ecdysozoa</taxon>
        <taxon>Nematoda</taxon>
        <taxon>Chromadorea</taxon>
        <taxon>Rhabditida</taxon>
        <taxon>Tylenchina</taxon>
        <taxon>Panagrolaimomorpha</taxon>
        <taxon>Strongyloidoidea</taxon>
        <taxon>Steinernematidae</taxon>
        <taxon>Steinernema</taxon>
    </lineage>
</organism>
<protein>
    <submittedName>
        <fullName evidence="1">Uncharacterized protein</fullName>
    </submittedName>
</protein>
<evidence type="ECO:0000313" key="2">
    <source>
        <dbReference type="Proteomes" id="UP000298663"/>
    </source>
</evidence>
<accession>A0A4U5NHL9</accession>
<name>A0A4U5NHL9_STECR</name>
<keyword evidence="2" id="KW-1185">Reference proteome</keyword>